<gene>
    <name evidence="2" type="ordered locus">RPE_3092</name>
</gene>
<accession>Q07M05</accession>
<dbReference type="OrthoDB" id="8451629at2"/>
<feature type="domain" description="DUF2249" evidence="1">
    <location>
        <begin position="15"/>
        <end position="83"/>
    </location>
</feature>
<reference evidence="2" key="1">
    <citation type="submission" date="2006-09" db="EMBL/GenBank/DDBJ databases">
        <title>Complete sequence of Rhodopseudomonas palustris BisA53.</title>
        <authorList>
            <consortium name="US DOE Joint Genome Institute"/>
            <person name="Copeland A."/>
            <person name="Lucas S."/>
            <person name="Lapidus A."/>
            <person name="Barry K."/>
            <person name="Detter J.C."/>
            <person name="Glavina del Rio T."/>
            <person name="Hammon N."/>
            <person name="Israni S."/>
            <person name="Dalin E."/>
            <person name="Tice H."/>
            <person name="Pitluck S."/>
            <person name="Chain P."/>
            <person name="Malfatti S."/>
            <person name="Shin M."/>
            <person name="Vergez L."/>
            <person name="Schmutz J."/>
            <person name="Larimer F."/>
            <person name="Land M."/>
            <person name="Hauser L."/>
            <person name="Pelletier D.A."/>
            <person name="Kyrpides N."/>
            <person name="Kim E."/>
            <person name="Harwood C.S."/>
            <person name="Oda Y."/>
            <person name="Richardson P."/>
        </authorList>
    </citation>
    <scope>NUCLEOTIDE SEQUENCE [LARGE SCALE GENOMIC DNA]</scope>
    <source>
        <strain evidence="2">BisA53</strain>
    </source>
</reference>
<dbReference type="eggNOG" id="COG4309">
    <property type="taxonomic scope" value="Bacteria"/>
</dbReference>
<evidence type="ECO:0000313" key="2">
    <source>
        <dbReference type="EMBL" id="ABJ07029.1"/>
    </source>
</evidence>
<dbReference type="InterPro" id="IPR018720">
    <property type="entry name" value="DUF2249"/>
</dbReference>
<dbReference type="EMBL" id="CP000463">
    <property type="protein sequence ID" value="ABJ07029.1"/>
    <property type="molecule type" value="Genomic_DNA"/>
</dbReference>
<evidence type="ECO:0000259" key="1">
    <source>
        <dbReference type="Pfam" id="PF10006"/>
    </source>
</evidence>
<dbReference type="HOGENOM" id="CLU_146484_3_0_5"/>
<protein>
    <recommendedName>
        <fullName evidence="1">DUF2249 domain-containing protein</fullName>
    </recommendedName>
</protein>
<dbReference type="KEGG" id="rpe:RPE_3092"/>
<sequence>MEPALDAAGVAERVVDVRQIAPRLRHEMLLKLFDNLDSESSLQIMADHDPRPLRYQLETLHGARCGWSYLEQGPDLWRVRLRHLRS</sequence>
<dbReference type="Pfam" id="PF10006">
    <property type="entry name" value="DUF2249"/>
    <property type="match status" value="1"/>
</dbReference>
<dbReference type="STRING" id="316055.RPE_3092"/>
<dbReference type="AlphaFoldDB" id="Q07M05"/>
<organism evidence="2">
    <name type="scientific">Rhodopseudomonas palustris (strain BisA53)</name>
    <dbReference type="NCBI Taxonomy" id="316055"/>
    <lineage>
        <taxon>Bacteria</taxon>
        <taxon>Pseudomonadati</taxon>
        <taxon>Pseudomonadota</taxon>
        <taxon>Alphaproteobacteria</taxon>
        <taxon>Hyphomicrobiales</taxon>
        <taxon>Nitrobacteraceae</taxon>
        <taxon>Rhodopseudomonas</taxon>
    </lineage>
</organism>
<name>Q07M05_RHOP5</name>
<proteinExistence type="predicted"/>